<accession>A0A267GK29</accession>
<sequence length="457" mass="50917">MEVIEVPSSSVFLGEEQHYTRDDWLNLPRYYETPIECKVLYNDELYSATVLQIILAKVDMSDCVRRLRDLVSLKKKKIPYLLSAVIRVNAATRNRFPNFNTIETSACESAASESEAEEVTKQKQKQMRQCQANAEEEDGNEEAPSLVPPPSASGLSTPIATLSRSTVCDASSTVAKHPACETGQCTPANPLPRAATGSRASDTELSLSRSLHASQLGHYEDLVKSKTGHSFESKAGRACMQMATLRHACAIDDRLGRLEKNLLPRLMSMVEQLTTQVAALEIQNHQLLRNRGTAQQETEDPRRTNLTPIDSWAEYAAFITSKAVQDRLMPHLRGCRSGTVHDTLKRMIEKCLSTKMQLCVNFSGRGMQQRSQLDLSDVKLGFRNALPLFQDITKRPSEREVELGIMTVLKHAADREAAKQRRRQTLPAASTAACGEDQPARCEKRIRPDSSSDEENV</sequence>
<evidence type="ECO:0000313" key="3">
    <source>
        <dbReference type="EMBL" id="PAA86356.1"/>
    </source>
</evidence>
<organism evidence="3 4">
    <name type="scientific">Macrostomum lignano</name>
    <dbReference type="NCBI Taxonomy" id="282301"/>
    <lineage>
        <taxon>Eukaryota</taxon>
        <taxon>Metazoa</taxon>
        <taxon>Spiralia</taxon>
        <taxon>Lophotrochozoa</taxon>
        <taxon>Platyhelminthes</taxon>
        <taxon>Rhabditophora</taxon>
        <taxon>Macrostomorpha</taxon>
        <taxon>Macrostomida</taxon>
        <taxon>Macrostomidae</taxon>
        <taxon>Macrostomum</taxon>
    </lineage>
</organism>
<gene>
    <name evidence="3" type="ORF">BOX15_Mlig012392g16</name>
</gene>
<keyword evidence="4" id="KW-1185">Reference proteome</keyword>
<feature type="region of interest" description="Disordered" evidence="2">
    <location>
        <begin position="110"/>
        <end position="158"/>
    </location>
</feature>
<dbReference type="AlphaFoldDB" id="A0A267GK29"/>
<name>A0A267GK29_9PLAT</name>
<feature type="region of interest" description="Disordered" evidence="2">
    <location>
        <begin position="418"/>
        <end position="457"/>
    </location>
</feature>
<evidence type="ECO:0000256" key="2">
    <source>
        <dbReference type="SAM" id="MobiDB-lite"/>
    </source>
</evidence>
<proteinExistence type="predicted"/>
<evidence type="ECO:0000313" key="4">
    <source>
        <dbReference type="Proteomes" id="UP000215902"/>
    </source>
</evidence>
<keyword evidence="1" id="KW-0175">Coiled coil</keyword>
<dbReference type="EMBL" id="NIVC01000283">
    <property type="protein sequence ID" value="PAA86356.1"/>
    <property type="molecule type" value="Genomic_DNA"/>
</dbReference>
<feature type="coiled-coil region" evidence="1">
    <location>
        <begin position="270"/>
        <end position="297"/>
    </location>
</feature>
<evidence type="ECO:0000256" key="1">
    <source>
        <dbReference type="SAM" id="Coils"/>
    </source>
</evidence>
<reference evidence="3 4" key="1">
    <citation type="submission" date="2017-06" db="EMBL/GenBank/DDBJ databases">
        <title>A platform for efficient transgenesis in Macrostomum lignano, a flatworm model organism for stem cell research.</title>
        <authorList>
            <person name="Berezikov E."/>
        </authorList>
    </citation>
    <scope>NUCLEOTIDE SEQUENCE [LARGE SCALE GENOMIC DNA]</scope>
    <source>
        <strain evidence="3">DV1</strain>
        <tissue evidence="3">Whole organism</tissue>
    </source>
</reference>
<feature type="compositionally biased region" description="Basic and acidic residues" evidence="2">
    <location>
        <begin position="438"/>
        <end position="450"/>
    </location>
</feature>
<protein>
    <submittedName>
        <fullName evidence="3">Uncharacterized protein</fullName>
    </submittedName>
</protein>
<comment type="caution">
    <text evidence="3">The sequence shown here is derived from an EMBL/GenBank/DDBJ whole genome shotgun (WGS) entry which is preliminary data.</text>
</comment>
<dbReference type="Proteomes" id="UP000215902">
    <property type="component" value="Unassembled WGS sequence"/>
</dbReference>